<dbReference type="GO" id="GO:0031047">
    <property type="term" value="P:regulatory ncRNA-mediated gene silencing"/>
    <property type="evidence" value="ECO:0007669"/>
    <property type="project" value="InterPro"/>
</dbReference>
<dbReference type="PANTHER" id="PTHR46619">
    <property type="entry name" value="RNA RECOGNITION MOTIF XS DOMAIN PROTEIN-RELATED"/>
    <property type="match status" value="1"/>
</dbReference>
<dbReference type="Proteomes" id="UP000243459">
    <property type="component" value="Chromosome 3"/>
</dbReference>
<dbReference type="InterPro" id="IPR038588">
    <property type="entry name" value="XS_domain_sf"/>
</dbReference>
<dbReference type="Gene3D" id="3.30.70.2890">
    <property type="entry name" value="XS domain"/>
    <property type="match status" value="1"/>
</dbReference>
<name>A0A5P1F9A9_ASPOF</name>
<dbReference type="Pfam" id="PF03468">
    <property type="entry name" value="XS"/>
    <property type="match status" value="1"/>
</dbReference>
<gene>
    <name evidence="3" type="ORF">A4U43_C03F5060</name>
</gene>
<feature type="compositionally biased region" description="Basic and acidic residues" evidence="1">
    <location>
        <begin position="48"/>
        <end position="57"/>
    </location>
</feature>
<feature type="domain" description="XS" evidence="2">
    <location>
        <begin position="445"/>
        <end position="568"/>
    </location>
</feature>
<dbReference type="Gramene" id="ONK74323">
    <property type="protein sequence ID" value="ONK74323"/>
    <property type="gene ID" value="A4U43_C03F5060"/>
</dbReference>
<dbReference type="InterPro" id="IPR005380">
    <property type="entry name" value="XS_domain"/>
</dbReference>
<accession>A0A5P1F9A9</accession>
<feature type="region of interest" description="Disordered" evidence="1">
    <location>
        <begin position="19"/>
        <end position="118"/>
    </location>
</feature>
<evidence type="ECO:0000313" key="4">
    <source>
        <dbReference type="Proteomes" id="UP000243459"/>
    </source>
</evidence>
<evidence type="ECO:0000313" key="3">
    <source>
        <dbReference type="EMBL" id="ONK74323.1"/>
    </source>
</evidence>
<keyword evidence="4" id="KW-1185">Reference proteome</keyword>
<dbReference type="EMBL" id="CM007383">
    <property type="protein sequence ID" value="ONK74323.1"/>
    <property type="molecule type" value="Genomic_DNA"/>
</dbReference>
<organism evidence="3 4">
    <name type="scientific">Asparagus officinalis</name>
    <name type="common">Garden asparagus</name>
    <dbReference type="NCBI Taxonomy" id="4686"/>
    <lineage>
        <taxon>Eukaryota</taxon>
        <taxon>Viridiplantae</taxon>
        <taxon>Streptophyta</taxon>
        <taxon>Embryophyta</taxon>
        <taxon>Tracheophyta</taxon>
        <taxon>Spermatophyta</taxon>
        <taxon>Magnoliopsida</taxon>
        <taxon>Liliopsida</taxon>
        <taxon>Asparagales</taxon>
        <taxon>Asparagaceae</taxon>
        <taxon>Asparagoideae</taxon>
        <taxon>Asparagus</taxon>
    </lineage>
</organism>
<reference evidence="4" key="1">
    <citation type="journal article" date="2017" name="Nat. Commun.">
        <title>The asparagus genome sheds light on the origin and evolution of a young Y chromosome.</title>
        <authorList>
            <person name="Harkess A."/>
            <person name="Zhou J."/>
            <person name="Xu C."/>
            <person name="Bowers J.E."/>
            <person name="Van der Hulst R."/>
            <person name="Ayyampalayam S."/>
            <person name="Mercati F."/>
            <person name="Riccardi P."/>
            <person name="McKain M.R."/>
            <person name="Kakrana A."/>
            <person name="Tang H."/>
            <person name="Ray J."/>
            <person name="Groenendijk J."/>
            <person name="Arikit S."/>
            <person name="Mathioni S.M."/>
            <person name="Nakano M."/>
            <person name="Shan H."/>
            <person name="Telgmann-Rauber A."/>
            <person name="Kanno A."/>
            <person name="Yue Z."/>
            <person name="Chen H."/>
            <person name="Li W."/>
            <person name="Chen Y."/>
            <person name="Xu X."/>
            <person name="Zhang Y."/>
            <person name="Luo S."/>
            <person name="Chen H."/>
            <person name="Gao J."/>
            <person name="Mao Z."/>
            <person name="Pires J.C."/>
            <person name="Luo M."/>
            <person name="Kudrna D."/>
            <person name="Wing R.A."/>
            <person name="Meyers B.C."/>
            <person name="Yi K."/>
            <person name="Kong H."/>
            <person name="Lavrijsen P."/>
            <person name="Sunseri F."/>
            <person name="Falavigna A."/>
            <person name="Ye Y."/>
            <person name="Leebens-Mack J.H."/>
            <person name="Chen G."/>
        </authorList>
    </citation>
    <scope>NUCLEOTIDE SEQUENCE [LARGE SCALE GENOMIC DNA]</scope>
    <source>
        <strain evidence="4">cv. DH0086</strain>
    </source>
</reference>
<protein>
    <recommendedName>
        <fullName evidence="2">XS domain-containing protein</fullName>
    </recommendedName>
</protein>
<evidence type="ECO:0000256" key="1">
    <source>
        <dbReference type="SAM" id="MobiDB-lite"/>
    </source>
</evidence>
<dbReference type="AlphaFoldDB" id="A0A5P1F9A9"/>
<dbReference type="PANTHER" id="PTHR46619:SF3">
    <property type="entry name" value="RNA RECOGNITION MOTIF XS DOMAIN PROTEIN"/>
    <property type="match status" value="1"/>
</dbReference>
<sequence length="586" mass="66258">MELALKIVKEKLLGRVNGPKKAVDAQNANIKAPPSQHRLHSSCPPRNPKSDTHESKIHQKNLLPPPHQPAKRPTTSRKPRPQVQSQTLSPIEIQRSRRAPLSSSLLSPATSNGSERRPFVLLDGSVTYYYALPSDHPVGPTGEDEDYWSYLGLDEQGAPPPPAKRKVGGGDEYARLRESVRRYGNPNAGGEDGLCDLRKARDLGKFDWCRESVRRYGNPNVEGEDGVRGLEEFDRYRESVRRYGNPNTDDRIEFSWRELKREEIEDGLNSLGRAQALREYDRCRESVKRYGNPDVEREDNLRASEEYDGYRESARRYFNSTTNDRVGFSLRESRRAEVEGGDIQEAFLKCSKLINESLTERMKYLEDGKSVSLRCIICGRTSKSFSGVHDLIMHAYTSEMSELRVDHLGLHKALCVLMGWNYAKAPETSKAYQLLSADEAAANKEDLIVWPPTVIIHNINTGRRKDGRMDGMSDKEVDMKLKELGFAGGKSKSLYGKKGHLGIAAVKFASSPAGLEEAECLAEYFKKNNRGRKDWTQMETSHNDSDDKKTDEKKNIFYGYLATAADLDKVDIDTRKKAAIRSRREI</sequence>
<feature type="compositionally biased region" description="Low complexity" evidence="1">
    <location>
        <begin position="99"/>
        <end position="109"/>
    </location>
</feature>
<evidence type="ECO:0000259" key="2">
    <source>
        <dbReference type="Pfam" id="PF03468"/>
    </source>
</evidence>
<proteinExistence type="predicted"/>